<comment type="caution">
    <text evidence="1">The sequence shown here is derived from an EMBL/GenBank/DDBJ whole genome shotgun (WGS) entry which is preliminary data.</text>
</comment>
<evidence type="ECO:0000313" key="1">
    <source>
        <dbReference type="EMBL" id="KAJ9095253.1"/>
    </source>
</evidence>
<accession>A0ACC2V881</accession>
<proteinExistence type="predicted"/>
<sequence>MYPYLKIKNISGVQTLQGRHRSLSSSPPAVSRLFMRQRHTKVGDLLPSVGGTPRASLTHLDASGRASMVSISNKTPTTRRATATGRIYLPAAAFDLLADSPSGGKFKKGDVLGTARIAGIMAGKRTSELIPLCHPIGLTDLKVRFRLEAEQQGGLAPSAGTGGWVGVQALAECEGKTGVEMEALTAASAALLTVWDMVKAVAGKDMVIQDIMVVKKEGGKSGDWTRASGSVHSSSLEYDL</sequence>
<dbReference type="EMBL" id="JASBWT010000022">
    <property type="protein sequence ID" value="KAJ9095253.1"/>
    <property type="molecule type" value="Genomic_DNA"/>
</dbReference>
<name>A0ACC2V881_9TREE</name>
<keyword evidence="2" id="KW-1185">Reference proteome</keyword>
<reference evidence="1" key="1">
    <citation type="submission" date="2023-04" db="EMBL/GenBank/DDBJ databases">
        <title>Draft Genome sequencing of Naganishia species isolated from polar environments using Oxford Nanopore Technology.</title>
        <authorList>
            <person name="Leo P."/>
            <person name="Venkateswaran K."/>
        </authorList>
    </citation>
    <scope>NUCLEOTIDE SEQUENCE</scope>
    <source>
        <strain evidence="1">MNA-CCFEE 5423</strain>
    </source>
</reference>
<organism evidence="1 2">
    <name type="scientific">Naganishia friedmannii</name>
    <dbReference type="NCBI Taxonomy" id="89922"/>
    <lineage>
        <taxon>Eukaryota</taxon>
        <taxon>Fungi</taxon>
        <taxon>Dikarya</taxon>
        <taxon>Basidiomycota</taxon>
        <taxon>Agaricomycotina</taxon>
        <taxon>Tremellomycetes</taxon>
        <taxon>Filobasidiales</taxon>
        <taxon>Filobasidiaceae</taxon>
        <taxon>Naganishia</taxon>
    </lineage>
</organism>
<evidence type="ECO:0000313" key="2">
    <source>
        <dbReference type="Proteomes" id="UP001227268"/>
    </source>
</evidence>
<protein>
    <submittedName>
        <fullName evidence="1">Uncharacterized protein</fullName>
    </submittedName>
</protein>
<gene>
    <name evidence="1" type="ORF">QFC21_005619</name>
</gene>
<dbReference type="Proteomes" id="UP001227268">
    <property type="component" value="Unassembled WGS sequence"/>
</dbReference>